<sequence length="62" mass="7426">MPPLQWARQKFGFDALLPGQRDWADNLAPMKNLILKRNKCGAKRLRYMLYRIYRSSFIFCNC</sequence>
<gene>
    <name evidence="1" type="ORF">B1R32_11571</name>
</gene>
<reference evidence="1 2" key="1">
    <citation type="journal article" date="2018" name="Syst. Appl. Microbiol.">
        <title>Abditibacterium utsteinense sp. nov., the first cultivated member of candidate phylum FBP, isolated from ice-free Antarctic soil samples.</title>
        <authorList>
            <person name="Tahon G."/>
            <person name="Tytgat B."/>
            <person name="Lebbe L."/>
            <person name="Carlier A."/>
            <person name="Willems A."/>
        </authorList>
    </citation>
    <scope>NUCLEOTIDE SEQUENCE [LARGE SCALE GENOMIC DNA]</scope>
    <source>
        <strain evidence="1 2">LMG 29911</strain>
    </source>
</reference>
<accession>A0A2S8SQU0</accession>
<evidence type="ECO:0000313" key="1">
    <source>
        <dbReference type="EMBL" id="PQV63163.1"/>
    </source>
</evidence>
<proteinExistence type="predicted"/>
<evidence type="ECO:0000313" key="2">
    <source>
        <dbReference type="Proteomes" id="UP000237684"/>
    </source>
</evidence>
<comment type="caution">
    <text evidence="1">The sequence shown here is derived from an EMBL/GenBank/DDBJ whole genome shotgun (WGS) entry which is preliminary data.</text>
</comment>
<protein>
    <submittedName>
        <fullName evidence="1">Uncharacterized protein</fullName>
    </submittedName>
</protein>
<keyword evidence="2" id="KW-1185">Reference proteome</keyword>
<dbReference type="InParanoid" id="A0A2S8SQU0"/>
<dbReference type="EMBL" id="NIGF01000015">
    <property type="protein sequence ID" value="PQV63163.1"/>
    <property type="molecule type" value="Genomic_DNA"/>
</dbReference>
<dbReference type="AlphaFoldDB" id="A0A2S8SQU0"/>
<dbReference type="Proteomes" id="UP000237684">
    <property type="component" value="Unassembled WGS sequence"/>
</dbReference>
<name>A0A2S8SQU0_9BACT</name>
<organism evidence="1 2">
    <name type="scientific">Abditibacterium utsteinense</name>
    <dbReference type="NCBI Taxonomy" id="1960156"/>
    <lineage>
        <taxon>Bacteria</taxon>
        <taxon>Pseudomonadati</taxon>
        <taxon>Abditibacteriota</taxon>
        <taxon>Abditibacteriia</taxon>
        <taxon>Abditibacteriales</taxon>
        <taxon>Abditibacteriaceae</taxon>
        <taxon>Abditibacterium</taxon>
    </lineage>
</organism>